<evidence type="ECO:0008006" key="3">
    <source>
        <dbReference type="Google" id="ProtNLM"/>
    </source>
</evidence>
<sequence length="106" mass="11757">MFNLASEPLLRKIFQDPQLPSFQLPSPPSPNAPPVVKIMAYADDIVCLLTSPADLDRLHSHLRVYSAASNALRTPLLQHRITSWHDATSASTARYLAFPLYTSIAQ</sequence>
<dbReference type="Proteomes" id="UP000469890">
    <property type="component" value="Unassembled WGS sequence"/>
</dbReference>
<reference evidence="1 2" key="1">
    <citation type="submission" date="2019-09" db="EMBL/GenBank/DDBJ databases">
        <authorList>
            <consortium name="DOE Joint Genome Institute"/>
            <person name="Mondo S.J."/>
            <person name="Navarro-Mendoza M.I."/>
            <person name="Perez-Arques C."/>
            <person name="Panchal S."/>
            <person name="Nicolas F.E."/>
            <person name="Ganguly P."/>
            <person name="Pangilinan J."/>
            <person name="Grigoriev I."/>
            <person name="Heitman J."/>
            <person name="Sanya K."/>
            <person name="Garre V."/>
        </authorList>
    </citation>
    <scope>NUCLEOTIDE SEQUENCE [LARGE SCALE GENOMIC DNA]</scope>
    <source>
        <strain evidence="1 2">MU402</strain>
    </source>
</reference>
<evidence type="ECO:0000313" key="2">
    <source>
        <dbReference type="Proteomes" id="UP000469890"/>
    </source>
</evidence>
<dbReference type="AlphaFoldDB" id="A0A8H4BLS6"/>
<comment type="caution">
    <text evidence="1">The sequence shown here is derived from an EMBL/GenBank/DDBJ whole genome shotgun (WGS) entry which is preliminary data.</text>
</comment>
<organism evidence="1 2">
    <name type="scientific">Mucor circinelloides f. lusitanicus</name>
    <name type="common">Mucor racemosus var. lusitanicus</name>
    <dbReference type="NCBI Taxonomy" id="29924"/>
    <lineage>
        <taxon>Eukaryota</taxon>
        <taxon>Fungi</taxon>
        <taxon>Fungi incertae sedis</taxon>
        <taxon>Mucoromycota</taxon>
        <taxon>Mucoromycotina</taxon>
        <taxon>Mucoromycetes</taxon>
        <taxon>Mucorales</taxon>
        <taxon>Mucorineae</taxon>
        <taxon>Mucoraceae</taxon>
        <taxon>Mucor</taxon>
    </lineage>
</organism>
<gene>
    <name evidence="1" type="ORF">FB192DRAFT_1454999</name>
</gene>
<dbReference type="EMBL" id="JAAECE010000002">
    <property type="protein sequence ID" value="KAF1804704.1"/>
    <property type="molecule type" value="Genomic_DNA"/>
</dbReference>
<accession>A0A8H4BLS6</accession>
<protein>
    <recommendedName>
        <fullName evidence="3">Reverse transcriptase domain-containing protein</fullName>
    </recommendedName>
</protein>
<name>A0A8H4BLS6_MUCCL</name>
<evidence type="ECO:0000313" key="1">
    <source>
        <dbReference type="EMBL" id="KAF1804704.1"/>
    </source>
</evidence>
<proteinExistence type="predicted"/>